<name>A0A401TRQ9_CHIPU</name>
<proteinExistence type="predicted"/>
<gene>
    <name evidence="2" type="ORF">chiPu_0029347</name>
</gene>
<organism evidence="2 3">
    <name type="scientific">Chiloscyllium punctatum</name>
    <name type="common">Brownbanded bambooshark</name>
    <name type="synonym">Hemiscyllium punctatum</name>
    <dbReference type="NCBI Taxonomy" id="137246"/>
    <lineage>
        <taxon>Eukaryota</taxon>
        <taxon>Metazoa</taxon>
        <taxon>Chordata</taxon>
        <taxon>Craniata</taxon>
        <taxon>Vertebrata</taxon>
        <taxon>Chondrichthyes</taxon>
        <taxon>Elasmobranchii</taxon>
        <taxon>Galeomorphii</taxon>
        <taxon>Galeoidea</taxon>
        <taxon>Orectolobiformes</taxon>
        <taxon>Hemiscylliidae</taxon>
        <taxon>Chiloscyllium</taxon>
    </lineage>
</organism>
<evidence type="ECO:0000313" key="3">
    <source>
        <dbReference type="Proteomes" id="UP000287033"/>
    </source>
</evidence>
<feature type="region of interest" description="Disordered" evidence="1">
    <location>
        <begin position="49"/>
        <end position="182"/>
    </location>
</feature>
<keyword evidence="3" id="KW-1185">Reference proteome</keyword>
<evidence type="ECO:0000256" key="1">
    <source>
        <dbReference type="SAM" id="MobiDB-lite"/>
    </source>
</evidence>
<accession>A0A401TRQ9</accession>
<dbReference type="Proteomes" id="UP000287033">
    <property type="component" value="Unassembled WGS sequence"/>
</dbReference>
<feature type="compositionally biased region" description="Basic and acidic residues" evidence="1">
    <location>
        <begin position="162"/>
        <end position="182"/>
    </location>
</feature>
<comment type="caution">
    <text evidence="2">The sequence shown here is derived from an EMBL/GenBank/DDBJ whole genome shotgun (WGS) entry which is preliminary data.</text>
</comment>
<dbReference type="EMBL" id="BEZZ01154411">
    <property type="protein sequence ID" value="GCC45302.1"/>
    <property type="molecule type" value="Genomic_DNA"/>
</dbReference>
<evidence type="ECO:0000313" key="2">
    <source>
        <dbReference type="EMBL" id="GCC45302.1"/>
    </source>
</evidence>
<sequence>MIRTVERHRLADVRACDDHGPARMEVRLPGLGELARQFGARGVGRAAGTVGRDLLRGDRGRGHQRRDRGHQPDRNDREQRHAGETQRGDRNQRQRHQEEQRNAPVGLDIDGECQRAERRPDRDDRLDDPDVERLRKVDGRIGSARPDPRQHVRRPPWHRAQQQRDEAQHDGNREQPEIVDDIPDHELDVELAARQRIDVAGIGERHEVHLLEPHQVRNHRHDH</sequence>
<feature type="compositionally biased region" description="Basic and acidic residues" evidence="1">
    <location>
        <begin position="69"/>
        <end position="101"/>
    </location>
</feature>
<dbReference type="AlphaFoldDB" id="A0A401TRQ9"/>
<feature type="compositionally biased region" description="Basic and acidic residues" evidence="1">
    <location>
        <begin position="112"/>
        <end position="125"/>
    </location>
</feature>
<feature type="non-terminal residue" evidence="2">
    <location>
        <position position="223"/>
    </location>
</feature>
<protein>
    <submittedName>
        <fullName evidence="2">Uncharacterized protein</fullName>
    </submittedName>
</protein>
<reference evidence="2 3" key="1">
    <citation type="journal article" date="2018" name="Nat. Ecol. Evol.">
        <title>Shark genomes provide insights into elasmobranch evolution and the origin of vertebrates.</title>
        <authorList>
            <person name="Hara Y"/>
            <person name="Yamaguchi K"/>
            <person name="Onimaru K"/>
            <person name="Kadota M"/>
            <person name="Koyanagi M"/>
            <person name="Keeley SD"/>
            <person name="Tatsumi K"/>
            <person name="Tanaka K"/>
            <person name="Motone F"/>
            <person name="Kageyama Y"/>
            <person name="Nozu R"/>
            <person name="Adachi N"/>
            <person name="Nishimura O"/>
            <person name="Nakagawa R"/>
            <person name="Tanegashima C"/>
            <person name="Kiyatake I"/>
            <person name="Matsumoto R"/>
            <person name="Murakumo K"/>
            <person name="Nishida K"/>
            <person name="Terakita A"/>
            <person name="Kuratani S"/>
            <person name="Sato K"/>
            <person name="Hyodo S Kuraku.S."/>
        </authorList>
    </citation>
    <scope>NUCLEOTIDE SEQUENCE [LARGE SCALE GENOMIC DNA]</scope>
</reference>